<organism evidence="1 2">
    <name type="scientific">Synaphobranchus kaupii</name>
    <name type="common">Kaup's arrowtooth eel</name>
    <dbReference type="NCBI Taxonomy" id="118154"/>
    <lineage>
        <taxon>Eukaryota</taxon>
        <taxon>Metazoa</taxon>
        <taxon>Chordata</taxon>
        <taxon>Craniata</taxon>
        <taxon>Vertebrata</taxon>
        <taxon>Euteleostomi</taxon>
        <taxon>Actinopterygii</taxon>
        <taxon>Neopterygii</taxon>
        <taxon>Teleostei</taxon>
        <taxon>Anguilliformes</taxon>
        <taxon>Synaphobranchidae</taxon>
        <taxon>Synaphobranchus</taxon>
    </lineage>
</organism>
<accession>A0A9Q1EXE2</accession>
<proteinExistence type="predicted"/>
<comment type="caution">
    <text evidence="1">The sequence shown here is derived from an EMBL/GenBank/DDBJ whole genome shotgun (WGS) entry which is preliminary data.</text>
</comment>
<name>A0A9Q1EXE2_SYNKA</name>
<dbReference type="PANTHER" id="PTHR47331">
    <property type="entry name" value="PHD-TYPE DOMAIN-CONTAINING PROTEIN"/>
    <property type="match status" value="1"/>
</dbReference>
<keyword evidence="2" id="KW-1185">Reference proteome</keyword>
<evidence type="ECO:0000313" key="1">
    <source>
        <dbReference type="EMBL" id="KAJ8346861.1"/>
    </source>
</evidence>
<dbReference type="EMBL" id="JAINUF010000011">
    <property type="protein sequence ID" value="KAJ8346861.1"/>
    <property type="molecule type" value="Genomic_DNA"/>
</dbReference>
<dbReference type="AlphaFoldDB" id="A0A9Q1EXE2"/>
<dbReference type="Proteomes" id="UP001152622">
    <property type="component" value="Chromosome 11"/>
</dbReference>
<reference evidence="1" key="1">
    <citation type="journal article" date="2023" name="Science">
        <title>Genome structures resolve the early diversification of teleost fishes.</title>
        <authorList>
            <person name="Parey E."/>
            <person name="Louis A."/>
            <person name="Montfort J."/>
            <person name="Bouchez O."/>
            <person name="Roques C."/>
            <person name="Iampietro C."/>
            <person name="Lluch J."/>
            <person name="Castinel A."/>
            <person name="Donnadieu C."/>
            <person name="Desvignes T."/>
            <person name="Floi Bucao C."/>
            <person name="Jouanno E."/>
            <person name="Wen M."/>
            <person name="Mejri S."/>
            <person name="Dirks R."/>
            <person name="Jansen H."/>
            <person name="Henkel C."/>
            <person name="Chen W.J."/>
            <person name="Zahm M."/>
            <person name="Cabau C."/>
            <person name="Klopp C."/>
            <person name="Thompson A.W."/>
            <person name="Robinson-Rechavi M."/>
            <person name="Braasch I."/>
            <person name="Lecointre G."/>
            <person name="Bobe J."/>
            <person name="Postlethwait J.H."/>
            <person name="Berthelot C."/>
            <person name="Roest Crollius H."/>
            <person name="Guiguen Y."/>
        </authorList>
    </citation>
    <scope>NUCLEOTIDE SEQUENCE</scope>
    <source>
        <strain evidence="1">WJC10195</strain>
    </source>
</reference>
<dbReference type="PANTHER" id="PTHR47331:SF6">
    <property type="entry name" value="DOUBLECORTIN DOMAIN-CONTAINING PROTEIN"/>
    <property type="match status" value="1"/>
</dbReference>
<sequence>MAKAEVMKSAAAQLDTAERSEELELLPIQVTPVQKVNGGKPMLQRDKLQQCLSYSEPQPQWRCSPNLLSTDNTTSDLARFLAKSQLVTGGLTKFDDKPENYLSWKATFQSTIADLGLTASEEVNLLIKWLGPESSEHARRVKAVNIRHPSAGLGMIWTRLQECYGSTEAIERALFSRIENFPKLSSKEPHKLRELSDLLLELEAAKLNGYLNG</sequence>
<protein>
    <submittedName>
        <fullName evidence="1">Uncharacterized protein</fullName>
    </submittedName>
</protein>
<gene>
    <name evidence="1" type="ORF">SKAU_G00282620</name>
</gene>
<dbReference type="OrthoDB" id="10068969at2759"/>
<evidence type="ECO:0000313" key="2">
    <source>
        <dbReference type="Proteomes" id="UP001152622"/>
    </source>
</evidence>